<evidence type="ECO:0000259" key="2">
    <source>
        <dbReference type="Pfam" id="PF24035"/>
    </source>
</evidence>
<dbReference type="EMBL" id="RZHH01000002">
    <property type="protein sequence ID" value="RYJ14945.1"/>
    <property type="molecule type" value="Genomic_DNA"/>
</dbReference>
<accession>A0A482TPV7</accession>
<organism evidence="3 4">
    <name type="scientific">Halogeometricum borinquense</name>
    <dbReference type="NCBI Taxonomy" id="60847"/>
    <lineage>
        <taxon>Archaea</taxon>
        <taxon>Methanobacteriati</taxon>
        <taxon>Methanobacteriota</taxon>
        <taxon>Stenosarchaea group</taxon>
        <taxon>Halobacteria</taxon>
        <taxon>Halobacteriales</taxon>
        <taxon>Haloferacaceae</taxon>
        <taxon>Halogeometricum</taxon>
    </lineage>
</organism>
<evidence type="ECO:0000313" key="4">
    <source>
        <dbReference type="Proteomes" id="UP000294028"/>
    </source>
</evidence>
<comment type="caution">
    <text evidence="3">The sequence shown here is derived from an EMBL/GenBank/DDBJ whole genome shotgun (WGS) entry which is preliminary data.</text>
</comment>
<keyword evidence="1" id="KW-0472">Membrane</keyword>
<dbReference type="Proteomes" id="UP000294028">
    <property type="component" value="Unassembled WGS sequence"/>
</dbReference>
<proteinExistence type="predicted"/>
<sequence>MELSMSLSYLTHTLPSEDSEQLDEFCRNELFEVLGNRRRRYILYYLYAIDESVSCGSLAEQVTAWENDTLVDDISLRQYQSVYNSFYQTHLPTLENAGFIEYDRSQGIVHATDKLSELGSFFQEKHTVRGAWRWLRVSPAQGAVVSGSIAVLLVYLLFQPLVNVTSVVILLVFGTILAGVISS</sequence>
<dbReference type="InterPro" id="IPR055768">
    <property type="entry name" value="DUF7344"/>
</dbReference>
<dbReference type="Pfam" id="PF24035">
    <property type="entry name" value="DUF7344"/>
    <property type="match status" value="1"/>
</dbReference>
<feature type="transmembrane region" description="Helical" evidence="1">
    <location>
        <begin position="139"/>
        <end position="158"/>
    </location>
</feature>
<feature type="domain" description="DUF7344" evidence="2">
    <location>
        <begin position="31"/>
        <end position="109"/>
    </location>
</feature>
<evidence type="ECO:0000313" key="3">
    <source>
        <dbReference type="EMBL" id="RYJ14945.1"/>
    </source>
</evidence>
<keyword evidence="1" id="KW-1133">Transmembrane helix</keyword>
<reference evidence="3 4" key="1">
    <citation type="submission" date="2018-12" db="EMBL/GenBank/DDBJ databases">
        <title>Genome analysis provides insights into bioremediation potentialities of Halogeometricum borinquense strain N11.</title>
        <authorList>
            <person name="Najjari A."/>
            <person name="Youssef N."/>
            <person name="Fhoula I."/>
            <person name="Ben Dhia O."/>
            <person name="Mahjoubi M."/>
            <person name="Ouzari H.I."/>
            <person name="Cherif A."/>
        </authorList>
    </citation>
    <scope>NUCLEOTIDE SEQUENCE [LARGE SCALE GENOMIC DNA]</scope>
    <source>
        <strain evidence="3 4">N11</strain>
    </source>
</reference>
<evidence type="ECO:0000256" key="1">
    <source>
        <dbReference type="SAM" id="Phobius"/>
    </source>
</evidence>
<dbReference type="AlphaFoldDB" id="A0A482TPV7"/>
<name>A0A482TPV7_9EURY</name>
<feature type="transmembrane region" description="Helical" evidence="1">
    <location>
        <begin position="164"/>
        <end position="181"/>
    </location>
</feature>
<gene>
    <name evidence="3" type="ORF">ELS19_13925</name>
</gene>
<protein>
    <recommendedName>
        <fullName evidence="2">DUF7344 domain-containing protein</fullName>
    </recommendedName>
</protein>
<keyword evidence="1" id="KW-0812">Transmembrane</keyword>
<dbReference type="Gene3D" id="1.10.10.10">
    <property type="entry name" value="Winged helix-like DNA-binding domain superfamily/Winged helix DNA-binding domain"/>
    <property type="match status" value="1"/>
</dbReference>
<dbReference type="InterPro" id="IPR036388">
    <property type="entry name" value="WH-like_DNA-bd_sf"/>
</dbReference>